<name>A0A9P4UE68_9PLEO</name>
<reference evidence="1" key="1">
    <citation type="journal article" date="2020" name="Stud. Mycol.">
        <title>101 Dothideomycetes genomes: a test case for predicting lifestyles and emergence of pathogens.</title>
        <authorList>
            <person name="Haridas S."/>
            <person name="Albert R."/>
            <person name="Binder M."/>
            <person name="Bloem J."/>
            <person name="Labutti K."/>
            <person name="Salamov A."/>
            <person name="Andreopoulos B."/>
            <person name="Baker S."/>
            <person name="Barry K."/>
            <person name="Bills G."/>
            <person name="Bluhm B."/>
            <person name="Cannon C."/>
            <person name="Castanera R."/>
            <person name="Culley D."/>
            <person name="Daum C."/>
            <person name="Ezra D."/>
            <person name="Gonzalez J."/>
            <person name="Henrissat B."/>
            <person name="Kuo A."/>
            <person name="Liang C."/>
            <person name="Lipzen A."/>
            <person name="Lutzoni F."/>
            <person name="Magnuson J."/>
            <person name="Mondo S."/>
            <person name="Nolan M."/>
            <person name="Ohm R."/>
            <person name="Pangilinan J."/>
            <person name="Park H.-J."/>
            <person name="Ramirez L."/>
            <person name="Alfaro M."/>
            <person name="Sun H."/>
            <person name="Tritt A."/>
            <person name="Yoshinaga Y."/>
            <person name="Zwiers L.-H."/>
            <person name="Turgeon B."/>
            <person name="Goodwin S."/>
            <person name="Spatafora J."/>
            <person name="Crous P."/>
            <person name="Grigoriev I."/>
        </authorList>
    </citation>
    <scope>NUCLEOTIDE SEQUENCE</scope>
    <source>
        <strain evidence="1">CBS 690.94</strain>
    </source>
</reference>
<organism evidence="1 2">
    <name type="scientific">Karstenula rhodostoma CBS 690.94</name>
    <dbReference type="NCBI Taxonomy" id="1392251"/>
    <lineage>
        <taxon>Eukaryota</taxon>
        <taxon>Fungi</taxon>
        <taxon>Dikarya</taxon>
        <taxon>Ascomycota</taxon>
        <taxon>Pezizomycotina</taxon>
        <taxon>Dothideomycetes</taxon>
        <taxon>Pleosporomycetidae</taxon>
        <taxon>Pleosporales</taxon>
        <taxon>Massarineae</taxon>
        <taxon>Didymosphaeriaceae</taxon>
        <taxon>Karstenula</taxon>
    </lineage>
</organism>
<dbReference type="EMBL" id="MU001497">
    <property type="protein sequence ID" value="KAF2447111.1"/>
    <property type="molecule type" value="Genomic_DNA"/>
</dbReference>
<evidence type="ECO:0000313" key="2">
    <source>
        <dbReference type="Proteomes" id="UP000799764"/>
    </source>
</evidence>
<dbReference type="Proteomes" id="UP000799764">
    <property type="component" value="Unassembled WGS sequence"/>
</dbReference>
<comment type="caution">
    <text evidence="1">The sequence shown here is derived from an EMBL/GenBank/DDBJ whole genome shotgun (WGS) entry which is preliminary data.</text>
</comment>
<gene>
    <name evidence="1" type="ORF">P171DRAFT_430049</name>
</gene>
<evidence type="ECO:0000313" key="1">
    <source>
        <dbReference type="EMBL" id="KAF2447111.1"/>
    </source>
</evidence>
<sequence length="122" mass="13689">MKPIYSPGKPRHPCFFSLSPRRFKKATYGSCVRPPQRLPGAGRFATDIFAAVWSGVVVTRHRIYGKRFLRGIARAAAGGRFEICVDCTEGCSVFEQCRARVGVERSTASWMTMRTWWGALIS</sequence>
<keyword evidence="2" id="KW-1185">Reference proteome</keyword>
<protein>
    <submittedName>
        <fullName evidence="1">Uncharacterized protein</fullName>
    </submittedName>
</protein>
<proteinExistence type="predicted"/>
<accession>A0A9P4UE68</accession>
<dbReference type="AlphaFoldDB" id="A0A9P4UE68"/>